<dbReference type="Gene3D" id="3.30.920.30">
    <property type="entry name" value="Hypothetical protein"/>
    <property type="match status" value="1"/>
</dbReference>
<dbReference type="EMBL" id="SAYJ01000016">
    <property type="protein sequence ID" value="TXJ56660.1"/>
    <property type="molecule type" value="Genomic_DNA"/>
</dbReference>
<keyword evidence="2" id="KW-1277">Toxin-antitoxin system</keyword>
<evidence type="ECO:0000256" key="4">
    <source>
        <dbReference type="ARBA" id="ARBA00022759"/>
    </source>
</evidence>
<dbReference type="RefSeq" id="WP_147528995.1">
    <property type="nucleotide sequence ID" value="NZ_SAYJ01000016.1"/>
</dbReference>
<dbReference type="Proteomes" id="UP000325013">
    <property type="component" value="Unassembled WGS sequence"/>
</dbReference>
<dbReference type="GO" id="GO:0003729">
    <property type="term" value="F:mRNA binding"/>
    <property type="evidence" value="ECO:0007669"/>
    <property type="project" value="InterPro"/>
</dbReference>
<dbReference type="Pfam" id="PF07927">
    <property type="entry name" value="HicA_toxin"/>
    <property type="match status" value="1"/>
</dbReference>
<gene>
    <name evidence="8" type="ORF">EPJ67_07095</name>
</gene>
<evidence type="ECO:0000313" key="9">
    <source>
        <dbReference type="Proteomes" id="UP000325013"/>
    </source>
</evidence>
<dbReference type="SUPFAM" id="SSF54786">
    <property type="entry name" value="YcfA/nrd intein domain"/>
    <property type="match status" value="1"/>
</dbReference>
<dbReference type="GO" id="GO:0016787">
    <property type="term" value="F:hydrolase activity"/>
    <property type="evidence" value="ECO:0007669"/>
    <property type="project" value="UniProtKB-KW"/>
</dbReference>
<dbReference type="GO" id="GO:0004519">
    <property type="term" value="F:endonuclease activity"/>
    <property type="evidence" value="ECO:0007669"/>
    <property type="project" value="UniProtKB-KW"/>
</dbReference>
<keyword evidence="4" id="KW-0255">Endonuclease</keyword>
<accession>A0A5C8G3W0</accession>
<keyword evidence="3" id="KW-0540">Nuclease</keyword>
<protein>
    <submittedName>
        <fullName evidence="8">Addiction module toxin, HicA family</fullName>
    </submittedName>
</protein>
<comment type="similarity">
    <text evidence="1">Belongs to the HicA mRNA interferase family.</text>
</comment>
<name>A0A5C8G3W0_9SPIR</name>
<comment type="caution">
    <text evidence="8">The sequence shown here is derived from an EMBL/GenBank/DDBJ whole genome shotgun (WGS) entry which is preliminary data.</text>
</comment>
<evidence type="ECO:0000256" key="3">
    <source>
        <dbReference type="ARBA" id="ARBA00022722"/>
    </source>
</evidence>
<reference evidence="8 9" key="1">
    <citation type="journal article" date="1992" name="Lakartidningen">
        <title>[Penicillin V and not amoxicillin is the first choice preparation in acute otitis].</title>
        <authorList>
            <person name="Kamme C."/>
            <person name="Lundgren K."/>
            <person name="Prellner K."/>
        </authorList>
    </citation>
    <scope>NUCLEOTIDE SEQUENCE [LARGE SCALE GENOMIC DNA]</scope>
    <source>
        <strain evidence="8 9">PC2777IV</strain>
    </source>
</reference>
<evidence type="ECO:0000256" key="6">
    <source>
        <dbReference type="ARBA" id="ARBA00022884"/>
    </source>
</evidence>
<dbReference type="OrthoDB" id="121656at2"/>
<evidence type="ECO:0000256" key="7">
    <source>
        <dbReference type="ARBA" id="ARBA00023016"/>
    </source>
</evidence>
<evidence type="ECO:0000256" key="1">
    <source>
        <dbReference type="ARBA" id="ARBA00006620"/>
    </source>
</evidence>
<keyword evidence="6" id="KW-0694">RNA-binding</keyword>
<keyword evidence="7" id="KW-0346">Stress response</keyword>
<evidence type="ECO:0000256" key="2">
    <source>
        <dbReference type="ARBA" id="ARBA00022649"/>
    </source>
</evidence>
<organism evidence="8 9">
    <name type="scientific">Brachyspira aalborgi</name>
    <dbReference type="NCBI Taxonomy" id="29522"/>
    <lineage>
        <taxon>Bacteria</taxon>
        <taxon>Pseudomonadati</taxon>
        <taxon>Spirochaetota</taxon>
        <taxon>Spirochaetia</taxon>
        <taxon>Brachyspirales</taxon>
        <taxon>Brachyspiraceae</taxon>
        <taxon>Brachyspira</taxon>
    </lineage>
</organism>
<evidence type="ECO:0000256" key="5">
    <source>
        <dbReference type="ARBA" id="ARBA00022801"/>
    </source>
</evidence>
<sequence length="65" mass="7722">MKDKLPKLNSKEAEKLLFENGFILDRQKGSHRIYKKDNKRMVIPHHSGKILHPKIIKELFEILND</sequence>
<dbReference type="AlphaFoldDB" id="A0A5C8G3W0"/>
<keyword evidence="5" id="KW-0378">Hydrolase</keyword>
<evidence type="ECO:0000313" key="8">
    <source>
        <dbReference type="EMBL" id="TXJ56660.1"/>
    </source>
</evidence>
<dbReference type="InterPro" id="IPR038570">
    <property type="entry name" value="HicA_sf"/>
</dbReference>
<proteinExistence type="inferred from homology"/>
<dbReference type="InterPro" id="IPR012933">
    <property type="entry name" value="HicA_mRNA_interferase"/>
</dbReference>